<name>A0A356LA78_9BURK</name>
<evidence type="ECO:0000313" key="1">
    <source>
        <dbReference type="EMBL" id="HBP27893.1"/>
    </source>
</evidence>
<reference evidence="1 2" key="1">
    <citation type="journal article" date="2018" name="Nat. Biotechnol.">
        <title>A standardized bacterial taxonomy based on genome phylogeny substantially revises the tree of life.</title>
        <authorList>
            <person name="Parks D.H."/>
            <person name="Chuvochina M."/>
            <person name="Waite D.W."/>
            <person name="Rinke C."/>
            <person name="Skarshewski A."/>
            <person name="Chaumeil P.A."/>
            <person name="Hugenholtz P."/>
        </authorList>
    </citation>
    <scope>NUCLEOTIDE SEQUENCE [LARGE SCALE GENOMIC DNA]</scope>
    <source>
        <strain evidence="1">UBA10707</strain>
    </source>
</reference>
<dbReference type="Proteomes" id="UP000264036">
    <property type="component" value="Unassembled WGS sequence"/>
</dbReference>
<protein>
    <submittedName>
        <fullName evidence="1">Uncharacterized protein</fullName>
    </submittedName>
</protein>
<dbReference type="EMBL" id="DOEK01000003">
    <property type="protein sequence ID" value="HBP27893.1"/>
    <property type="molecule type" value="Genomic_DNA"/>
</dbReference>
<proteinExistence type="predicted"/>
<gene>
    <name evidence="1" type="ORF">DD666_00575</name>
</gene>
<organism evidence="1 2">
    <name type="scientific">Advenella kashmirensis</name>
    <dbReference type="NCBI Taxonomy" id="310575"/>
    <lineage>
        <taxon>Bacteria</taxon>
        <taxon>Pseudomonadati</taxon>
        <taxon>Pseudomonadota</taxon>
        <taxon>Betaproteobacteria</taxon>
        <taxon>Burkholderiales</taxon>
        <taxon>Alcaligenaceae</taxon>
    </lineage>
</organism>
<accession>A0A356LA78</accession>
<sequence length="107" mass="12427">MTTENRAAFEELWRGCCSLTKSDDGSYLDSTARMQWQQWQTAYAQGQRDLIATMQQVPTKRPINAWYEEDAILELIHLKFESGNDVPVERITLTKAEVDEIYPELLK</sequence>
<dbReference type="AlphaFoldDB" id="A0A356LA78"/>
<evidence type="ECO:0000313" key="2">
    <source>
        <dbReference type="Proteomes" id="UP000264036"/>
    </source>
</evidence>
<comment type="caution">
    <text evidence="1">The sequence shown here is derived from an EMBL/GenBank/DDBJ whole genome shotgun (WGS) entry which is preliminary data.</text>
</comment>